<organism evidence="2 3">
    <name type="scientific">Amycolatopsis nalaikhensis</name>
    <dbReference type="NCBI Taxonomy" id="715472"/>
    <lineage>
        <taxon>Bacteria</taxon>
        <taxon>Bacillati</taxon>
        <taxon>Actinomycetota</taxon>
        <taxon>Actinomycetes</taxon>
        <taxon>Pseudonocardiales</taxon>
        <taxon>Pseudonocardiaceae</taxon>
        <taxon>Amycolatopsis</taxon>
    </lineage>
</organism>
<feature type="region of interest" description="Disordered" evidence="1">
    <location>
        <begin position="1"/>
        <end position="25"/>
    </location>
</feature>
<dbReference type="RefSeq" id="WP_285459515.1">
    <property type="nucleotide sequence ID" value="NZ_CP127173.1"/>
</dbReference>
<dbReference type="EMBL" id="CP127173">
    <property type="protein sequence ID" value="WIV61838.1"/>
    <property type="molecule type" value="Genomic_DNA"/>
</dbReference>
<evidence type="ECO:0008006" key="4">
    <source>
        <dbReference type="Google" id="ProtNLM"/>
    </source>
</evidence>
<feature type="compositionally biased region" description="Basic and acidic residues" evidence="1">
    <location>
        <begin position="1"/>
        <end position="13"/>
    </location>
</feature>
<dbReference type="Proteomes" id="UP001227101">
    <property type="component" value="Chromosome"/>
</dbReference>
<evidence type="ECO:0000313" key="2">
    <source>
        <dbReference type="EMBL" id="WIV61838.1"/>
    </source>
</evidence>
<sequence length="134" mass="13546">MRTEARAVAESGHRRFSAARTPETGRVTTAAGDQMGMDTDTVDRGAKALADSGTALRTAWRAGDAAITAGEPAIGTGVLGAAFRDGYTKTSDAVRQAAGLIAPDFAATAEAGRASAADYAAADQRARATMAAGR</sequence>
<gene>
    <name evidence="2" type="ORF">QP939_26130</name>
</gene>
<proteinExistence type="predicted"/>
<keyword evidence="3" id="KW-1185">Reference proteome</keyword>
<reference evidence="2 3" key="1">
    <citation type="submission" date="2023-06" db="EMBL/GenBank/DDBJ databases">
        <authorList>
            <person name="Oyuntsetseg B."/>
            <person name="Kim S.B."/>
        </authorList>
    </citation>
    <scope>NUCLEOTIDE SEQUENCE [LARGE SCALE GENOMIC DNA]</scope>
    <source>
        <strain evidence="2 3">2-2</strain>
    </source>
</reference>
<evidence type="ECO:0000313" key="3">
    <source>
        <dbReference type="Proteomes" id="UP001227101"/>
    </source>
</evidence>
<name>A0ABY8Y1I4_9PSEU</name>
<accession>A0ABY8Y1I4</accession>
<evidence type="ECO:0000256" key="1">
    <source>
        <dbReference type="SAM" id="MobiDB-lite"/>
    </source>
</evidence>
<protein>
    <recommendedName>
        <fullName evidence="4">Excreted virulence factor EspC (Type VII ESX diderm)</fullName>
    </recommendedName>
</protein>